<dbReference type="RefSeq" id="WP_261605353.1">
    <property type="nucleotide sequence ID" value="NZ_JAODOR010000001.1"/>
</dbReference>
<gene>
    <name evidence="1" type="ORF">N4R40_00225</name>
</gene>
<sequence>MAPPLQAEDEGGAPDPVISDASKFEAWYAVYPRDQNKPAARREWAKTRADHPADLLARTKQFARSVHGKSLEFVKHPATWLRERAWEQVQAQGPSPEFLAWLDSPAGRAHTARKESGL</sequence>
<evidence type="ECO:0000313" key="2">
    <source>
        <dbReference type="Proteomes" id="UP001300496"/>
    </source>
</evidence>
<accession>A0ABT2PAB6</accession>
<dbReference type="Proteomes" id="UP001300496">
    <property type="component" value="Unassembled WGS sequence"/>
</dbReference>
<reference evidence="1 2" key="1">
    <citation type="journal article" date="2024" name="Int. J. Syst. Evol. Microbiol.">
        <title>Microbacterium memoriense sp. nov., a member of the Actinomycetota from marine beach sediment of the north coast of Portugal.</title>
        <authorList>
            <person name="Santos J.D.N.D."/>
            <person name="Klimek D."/>
            <person name="Calusinska M."/>
            <person name="Lobo-da-Cunha A."/>
            <person name="Catita J."/>
            <person name="Goncalves H."/>
            <person name="Gonzalez I."/>
            <person name="Lage O.M."/>
        </authorList>
    </citation>
    <scope>NUCLEOTIDE SEQUENCE [LARGE SCALE GENOMIC DNA]</scope>
    <source>
        <strain evidence="1 2">PMIC_1C1B</strain>
    </source>
</reference>
<protein>
    <submittedName>
        <fullName evidence="1">Uncharacterized protein</fullName>
    </submittedName>
</protein>
<comment type="caution">
    <text evidence="1">The sequence shown here is derived from an EMBL/GenBank/DDBJ whole genome shotgun (WGS) entry which is preliminary data.</text>
</comment>
<proteinExistence type="predicted"/>
<name>A0ABT2PAB6_9MICO</name>
<dbReference type="EMBL" id="JAODOR010000001">
    <property type="protein sequence ID" value="MCT9000793.1"/>
    <property type="molecule type" value="Genomic_DNA"/>
</dbReference>
<evidence type="ECO:0000313" key="1">
    <source>
        <dbReference type="EMBL" id="MCT9000793.1"/>
    </source>
</evidence>
<keyword evidence="2" id="KW-1185">Reference proteome</keyword>
<organism evidence="1 2">
    <name type="scientific">Microbacterium memoriense</name>
    <dbReference type="NCBI Taxonomy" id="2978350"/>
    <lineage>
        <taxon>Bacteria</taxon>
        <taxon>Bacillati</taxon>
        <taxon>Actinomycetota</taxon>
        <taxon>Actinomycetes</taxon>
        <taxon>Micrococcales</taxon>
        <taxon>Microbacteriaceae</taxon>
        <taxon>Microbacterium</taxon>
    </lineage>
</organism>